<dbReference type="PANTHER" id="PTHR47791:SF3">
    <property type="entry name" value="MEIOTICALLY UP-REGULATED GENE 191 PROTEIN"/>
    <property type="match status" value="1"/>
</dbReference>
<dbReference type="InterPro" id="IPR053169">
    <property type="entry name" value="MUG_Protein"/>
</dbReference>
<keyword evidence="2" id="KW-1185">Reference proteome</keyword>
<name>A0A9D4QJH1_DREPO</name>
<accession>A0A9D4QJH1</accession>
<dbReference type="EMBL" id="JAIWYP010000004">
    <property type="protein sequence ID" value="KAH3833549.1"/>
    <property type="molecule type" value="Genomic_DNA"/>
</dbReference>
<comment type="caution">
    <text evidence="1">The sequence shown here is derived from an EMBL/GenBank/DDBJ whole genome shotgun (WGS) entry which is preliminary data.</text>
</comment>
<sequence length="207" mass="22795">MEQIYHYILNNSLINETTYLVADGATYDCTPSNVYGPTYNSGVMIGAMVELCKISSDPSYTDLAFKMAMGVIERSCDAEGILVESCTATCDEVPITKCNISYQDGPPYFNKSGPVFSPDWRGPFSYGDTMQQTSVLDLFISAIQPSTECSGSFCNYDPPNPPPQPLTCNSKPCPEREDCCEYSPYTSYTCCYTNQHCNNTTGVCDNN</sequence>
<evidence type="ECO:0000313" key="1">
    <source>
        <dbReference type="EMBL" id="KAH3833549.1"/>
    </source>
</evidence>
<dbReference type="SUPFAM" id="SSF48208">
    <property type="entry name" value="Six-hairpin glycosidases"/>
    <property type="match status" value="1"/>
</dbReference>
<dbReference type="Pfam" id="PF03663">
    <property type="entry name" value="Glyco_hydro_76"/>
    <property type="match status" value="1"/>
</dbReference>
<dbReference type="Gene3D" id="1.50.10.20">
    <property type="match status" value="1"/>
</dbReference>
<dbReference type="Proteomes" id="UP000828390">
    <property type="component" value="Unassembled WGS sequence"/>
</dbReference>
<dbReference type="InterPro" id="IPR005198">
    <property type="entry name" value="Glyco_hydro_76"/>
</dbReference>
<evidence type="ECO:0000313" key="2">
    <source>
        <dbReference type="Proteomes" id="UP000828390"/>
    </source>
</evidence>
<protein>
    <submittedName>
        <fullName evidence="1">Uncharacterized protein</fullName>
    </submittedName>
</protein>
<proteinExistence type="predicted"/>
<dbReference type="AlphaFoldDB" id="A0A9D4QJH1"/>
<organism evidence="1 2">
    <name type="scientific">Dreissena polymorpha</name>
    <name type="common">Zebra mussel</name>
    <name type="synonym">Mytilus polymorpha</name>
    <dbReference type="NCBI Taxonomy" id="45954"/>
    <lineage>
        <taxon>Eukaryota</taxon>
        <taxon>Metazoa</taxon>
        <taxon>Spiralia</taxon>
        <taxon>Lophotrochozoa</taxon>
        <taxon>Mollusca</taxon>
        <taxon>Bivalvia</taxon>
        <taxon>Autobranchia</taxon>
        <taxon>Heteroconchia</taxon>
        <taxon>Euheterodonta</taxon>
        <taxon>Imparidentia</taxon>
        <taxon>Neoheterodontei</taxon>
        <taxon>Myida</taxon>
        <taxon>Dreissenoidea</taxon>
        <taxon>Dreissenidae</taxon>
        <taxon>Dreissena</taxon>
    </lineage>
</organism>
<dbReference type="PANTHER" id="PTHR47791">
    <property type="entry name" value="MEIOTICALLY UP-REGULATED GENE 191 PROTEIN"/>
    <property type="match status" value="1"/>
</dbReference>
<reference evidence="1" key="1">
    <citation type="journal article" date="2019" name="bioRxiv">
        <title>The Genome of the Zebra Mussel, Dreissena polymorpha: A Resource for Invasive Species Research.</title>
        <authorList>
            <person name="McCartney M.A."/>
            <person name="Auch B."/>
            <person name="Kono T."/>
            <person name="Mallez S."/>
            <person name="Zhang Y."/>
            <person name="Obille A."/>
            <person name="Becker A."/>
            <person name="Abrahante J.E."/>
            <person name="Garbe J."/>
            <person name="Badalamenti J.P."/>
            <person name="Herman A."/>
            <person name="Mangelson H."/>
            <person name="Liachko I."/>
            <person name="Sullivan S."/>
            <person name="Sone E.D."/>
            <person name="Koren S."/>
            <person name="Silverstein K.A.T."/>
            <person name="Beckman K.B."/>
            <person name="Gohl D.M."/>
        </authorList>
    </citation>
    <scope>NUCLEOTIDE SEQUENCE</scope>
    <source>
        <strain evidence="1">Duluth1</strain>
        <tissue evidence="1">Whole animal</tissue>
    </source>
</reference>
<reference evidence="1" key="2">
    <citation type="submission" date="2020-11" db="EMBL/GenBank/DDBJ databases">
        <authorList>
            <person name="McCartney M.A."/>
            <person name="Auch B."/>
            <person name="Kono T."/>
            <person name="Mallez S."/>
            <person name="Becker A."/>
            <person name="Gohl D.M."/>
            <person name="Silverstein K.A.T."/>
            <person name="Koren S."/>
            <person name="Bechman K.B."/>
            <person name="Herman A."/>
            <person name="Abrahante J.E."/>
            <person name="Garbe J."/>
        </authorList>
    </citation>
    <scope>NUCLEOTIDE SEQUENCE</scope>
    <source>
        <strain evidence="1">Duluth1</strain>
        <tissue evidence="1">Whole animal</tissue>
    </source>
</reference>
<dbReference type="InterPro" id="IPR008928">
    <property type="entry name" value="6-hairpin_glycosidase_sf"/>
</dbReference>
<gene>
    <name evidence="1" type="ORF">DPMN_106862</name>
</gene>
<dbReference type="GO" id="GO:0005975">
    <property type="term" value="P:carbohydrate metabolic process"/>
    <property type="evidence" value="ECO:0007669"/>
    <property type="project" value="InterPro"/>
</dbReference>